<keyword evidence="1" id="KW-0805">Transcription regulation</keyword>
<evidence type="ECO:0000259" key="4">
    <source>
        <dbReference type="PROSITE" id="PS01124"/>
    </source>
</evidence>
<dbReference type="PROSITE" id="PS01124">
    <property type="entry name" value="HTH_ARAC_FAMILY_2"/>
    <property type="match status" value="1"/>
</dbReference>
<dbReference type="EMBL" id="FPKW01000001">
    <property type="protein sequence ID" value="SFZ90700.1"/>
    <property type="molecule type" value="Genomic_DNA"/>
</dbReference>
<dbReference type="SMART" id="SM00342">
    <property type="entry name" value="HTH_ARAC"/>
    <property type="match status" value="1"/>
</dbReference>
<feature type="domain" description="HTH araC/xylS-type" evidence="4">
    <location>
        <begin position="71"/>
        <end position="175"/>
    </location>
</feature>
<dbReference type="GO" id="GO:0003700">
    <property type="term" value="F:DNA-binding transcription factor activity"/>
    <property type="evidence" value="ECO:0007669"/>
    <property type="project" value="InterPro"/>
</dbReference>
<evidence type="ECO:0000256" key="2">
    <source>
        <dbReference type="ARBA" id="ARBA00023125"/>
    </source>
</evidence>
<dbReference type="Gene3D" id="1.10.10.60">
    <property type="entry name" value="Homeodomain-like"/>
    <property type="match status" value="1"/>
</dbReference>
<organism evidence="5 6">
    <name type="scientific">Chryseobacterium limigenitum</name>
    <dbReference type="NCBI Taxonomy" id="1612149"/>
    <lineage>
        <taxon>Bacteria</taxon>
        <taxon>Pseudomonadati</taxon>
        <taxon>Bacteroidota</taxon>
        <taxon>Flavobacteriia</taxon>
        <taxon>Flavobacteriales</taxon>
        <taxon>Weeksellaceae</taxon>
        <taxon>Chryseobacterium group</taxon>
        <taxon>Chryseobacterium</taxon>
    </lineage>
</organism>
<name>A0A1K2IE42_9FLAO</name>
<dbReference type="STRING" id="1612149.SAMN05216324_101476"/>
<dbReference type="Pfam" id="PF12833">
    <property type="entry name" value="HTH_18"/>
    <property type="match status" value="1"/>
</dbReference>
<dbReference type="SUPFAM" id="SSF46689">
    <property type="entry name" value="Homeodomain-like"/>
    <property type="match status" value="1"/>
</dbReference>
<dbReference type="GO" id="GO:0043565">
    <property type="term" value="F:sequence-specific DNA binding"/>
    <property type="evidence" value="ECO:0007669"/>
    <property type="project" value="InterPro"/>
</dbReference>
<evidence type="ECO:0000313" key="5">
    <source>
        <dbReference type="EMBL" id="SFZ90700.1"/>
    </source>
</evidence>
<keyword evidence="3" id="KW-0804">Transcription</keyword>
<dbReference type="InterPro" id="IPR018060">
    <property type="entry name" value="HTH_AraC"/>
</dbReference>
<dbReference type="InterPro" id="IPR018062">
    <property type="entry name" value="HTH_AraC-typ_CS"/>
</dbReference>
<reference evidence="6" key="1">
    <citation type="submission" date="2016-10" db="EMBL/GenBank/DDBJ databases">
        <authorList>
            <person name="Varghese N."/>
            <person name="Submissions S."/>
        </authorList>
    </citation>
    <scope>NUCLEOTIDE SEQUENCE [LARGE SCALE GENOMIC DNA]</scope>
    <source>
        <strain evidence="6">SUR2</strain>
    </source>
</reference>
<evidence type="ECO:0000313" key="6">
    <source>
        <dbReference type="Proteomes" id="UP000182034"/>
    </source>
</evidence>
<accession>A0A1K2IE42</accession>
<keyword evidence="6" id="KW-1185">Reference proteome</keyword>
<dbReference type="InterPro" id="IPR009057">
    <property type="entry name" value="Homeodomain-like_sf"/>
</dbReference>
<dbReference type="AlphaFoldDB" id="A0A1K2IE42"/>
<protein>
    <submittedName>
        <fullName evidence="5">AraC-type DNA-binding protein</fullName>
    </submittedName>
</protein>
<gene>
    <name evidence="5" type="ORF">SAMN05216324_101476</name>
</gene>
<proteinExistence type="predicted"/>
<dbReference type="Proteomes" id="UP000182034">
    <property type="component" value="Unassembled WGS sequence"/>
</dbReference>
<evidence type="ECO:0000256" key="1">
    <source>
        <dbReference type="ARBA" id="ARBA00023015"/>
    </source>
</evidence>
<evidence type="ECO:0000256" key="3">
    <source>
        <dbReference type="ARBA" id="ARBA00023163"/>
    </source>
</evidence>
<dbReference type="PANTHER" id="PTHR43280:SF28">
    <property type="entry name" value="HTH-TYPE TRANSCRIPTIONAL ACTIVATOR RHAS"/>
    <property type="match status" value="1"/>
</dbReference>
<keyword evidence="2 5" id="KW-0238">DNA-binding</keyword>
<dbReference type="PANTHER" id="PTHR43280">
    <property type="entry name" value="ARAC-FAMILY TRANSCRIPTIONAL REGULATOR"/>
    <property type="match status" value="1"/>
</dbReference>
<dbReference type="RefSeq" id="WP_228429930.1">
    <property type="nucleotide sequence ID" value="NZ_FPKW01000001.1"/>
</dbReference>
<sequence>MKLYIKYMVSLRCKMVVHEELNNLGIKHAVVDLGIVEILNDITKQQREILKENLLKYGLELLDNKKSILIEKIKNVITEMIHYSDELPKENFSDYLSEKLGYDYTYLANTFSEVKGITIQHFIIVNKIEKVKELLLYDELNLTEISYKLNYSSVAHLSNQFKKITGLSPSFYKQLKLKRTKNLEDI</sequence>
<dbReference type="PROSITE" id="PS00041">
    <property type="entry name" value="HTH_ARAC_FAMILY_1"/>
    <property type="match status" value="1"/>
</dbReference>